<organism evidence="1 2">
    <name type="scientific">Eretmocerus hayati</name>
    <dbReference type="NCBI Taxonomy" id="131215"/>
    <lineage>
        <taxon>Eukaryota</taxon>
        <taxon>Metazoa</taxon>
        <taxon>Ecdysozoa</taxon>
        <taxon>Arthropoda</taxon>
        <taxon>Hexapoda</taxon>
        <taxon>Insecta</taxon>
        <taxon>Pterygota</taxon>
        <taxon>Neoptera</taxon>
        <taxon>Endopterygota</taxon>
        <taxon>Hymenoptera</taxon>
        <taxon>Apocrita</taxon>
        <taxon>Proctotrupomorpha</taxon>
        <taxon>Chalcidoidea</taxon>
        <taxon>Aphelinidae</taxon>
        <taxon>Aphelininae</taxon>
        <taxon>Eretmocerus</taxon>
    </lineage>
</organism>
<dbReference type="EMBL" id="CM056742">
    <property type="protein sequence ID" value="KAJ8675154.1"/>
    <property type="molecule type" value="Genomic_DNA"/>
</dbReference>
<name>A0ACC2NXX6_9HYME</name>
<reference evidence="1" key="1">
    <citation type="submission" date="2023-04" db="EMBL/GenBank/DDBJ databases">
        <title>A chromosome-level genome assembly of the parasitoid wasp Eretmocerus hayati.</title>
        <authorList>
            <person name="Zhong Y."/>
            <person name="Liu S."/>
            <person name="Liu Y."/>
        </authorList>
    </citation>
    <scope>NUCLEOTIDE SEQUENCE</scope>
    <source>
        <strain evidence="1">ZJU_SS_LIU_2023</strain>
    </source>
</reference>
<evidence type="ECO:0000313" key="1">
    <source>
        <dbReference type="EMBL" id="KAJ8675154.1"/>
    </source>
</evidence>
<evidence type="ECO:0000313" key="2">
    <source>
        <dbReference type="Proteomes" id="UP001239111"/>
    </source>
</evidence>
<protein>
    <submittedName>
        <fullName evidence="1">Uncharacterized protein</fullName>
    </submittedName>
</protein>
<comment type="caution">
    <text evidence="1">The sequence shown here is derived from an EMBL/GenBank/DDBJ whole genome shotgun (WGS) entry which is preliminary data.</text>
</comment>
<keyword evidence="2" id="KW-1185">Reference proteome</keyword>
<proteinExistence type="predicted"/>
<accession>A0ACC2NXX6</accession>
<dbReference type="Proteomes" id="UP001239111">
    <property type="component" value="Chromosome 2"/>
</dbReference>
<sequence>MMTELENGGNYKFYKCRGLTRDSGGTVCDTSERYDDCSNGRLSSHYNDESSQNDLNQFEPIVYFFSSENEFDRKKESLVDSTTHLDDDEFNDYDTSSNSSQAPETEVLRYFPDQKDSICTPSYDQSYVEDENFEPYSFSSTEVDQSSDNDFIKTGVNGDFDSYCQPDESTDDYHTQSTNQMENSYHYSSDEDNLVIDDENCSPSVVETEPYTSDNKGDDHKMNRTQDEVSPNFESNKTHLKSCHKRKQTYLIKDDSFAESPKKGYSSVGVYPFFLENGKETSHIKKRFKTNPRGEPDIPFPNVKMNSILKGNIGQAPKDVTCQHIQNIENFSPLKIKQSSPLCHSSPTSELPSLSACPSIDHGSSSVVRNNFDQNYQINDGNSEYRTFPREGFKVKNGYPSYNYSFYNGQISVHGQKFPQYQSVSSIIRSKYVHGFGVVTGYPEFEDDNYFTYVQPREIIVESDMDKLVSPTVDIDTNTFSKTFPTHQSFEEKRIDFNGNELKDVNNELNRPNSELSAKEIVEKEIRLRSAHAVQLGLENYFKTSNDSVIDEILYGEVFLETRLELDVDKRSEDGISGGSTKISCSILESLNDLQHFGGSAKESMGHRNVSSSNSHEALSYKYQGHPQRFLSNLSFNFSNKSHSLGVDQQPKKTAVEENGALCGQSTALKMKIKKENDEYRVDELKAESIKIYQKDEILEPIKTVDGYQCYYCPEKLRTKKLLRKHVSDHHRGKCKKSSTVKGESCPRSAIYPCDKCDKVYSYQASLRKHLLKHHHLIF</sequence>
<gene>
    <name evidence="1" type="ORF">QAD02_010940</name>
</gene>